<feature type="domain" description="Beta-lactamase-related" evidence="2">
    <location>
        <begin position="31"/>
        <end position="360"/>
    </location>
</feature>
<evidence type="ECO:0000313" key="4">
    <source>
        <dbReference type="EMBL" id="RAK03106.1"/>
    </source>
</evidence>
<proteinExistence type="predicted"/>
<dbReference type="InterPro" id="IPR050491">
    <property type="entry name" value="AmpC-like"/>
</dbReference>
<evidence type="ECO:0000313" key="5">
    <source>
        <dbReference type="Proteomes" id="UP000248790"/>
    </source>
</evidence>
<sequence>MKHLLLTFLCLSILPSFAQKKLTARQLQEFDAYVEKVRKEWEVPGLAITVVKDNQVIFKKGYGVRELGTTNAVDTQTQFACASTTKAMTAALMGMLVDEGRLSWDDPVYKYLPELQLYDPAATRDIRVRDLLTHNTGVGGTDFFTGAMTIPANEMFRRMVYVKPSYPIRGGFVYQNIMYSAAGRIIERLYGKPWSTMMQERIFNPLGMTQTAPKRGLSKSTNMTKPHVAINDTIRVIDYGADSEIGSAGAVWSCVDDMSKWVICMLDSGKYNGGRLLKPATWAEIFKPQTMVPLDEYATMQILKPNWLTYGLGWYQHDYRGHKINFHTGSLTGLTAITGQLPDEKLGVYVFCNYNYAEVRHALLYKTFDFFALGGNRDWNTEIKTLYAGIREAGKKATQEFQKNRVADTSPTLPLKDYTGKYTSPLYGKAEVTVTDNRLIFNINDNAMNATLGHWHYDTFYGPFKKAWAGKALARFILDSSGKVDTLVFSGMNFKKE</sequence>
<dbReference type="Gene3D" id="2.40.128.600">
    <property type="match status" value="1"/>
</dbReference>
<dbReference type="EMBL" id="QLMC01000001">
    <property type="protein sequence ID" value="RAK03106.1"/>
    <property type="molecule type" value="Genomic_DNA"/>
</dbReference>
<dbReference type="InterPro" id="IPR021860">
    <property type="entry name" value="Peptidase_S12_Pab87-rel_C"/>
</dbReference>
<dbReference type="InterPro" id="IPR012338">
    <property type="entry name" value="Beta-lactam/transpept-like"/>
</dbReference>
<dbReference type="RefSeq" id="WP_111627245.1">
    <property type="nucleotide sequence ID" value="NZ_QLMC01000001.1"/>
</dbReference>
<dbReference type="PANTHER" id="PTHR46825:SF15">
    <property type="entry name" value="BETA-LACTAMASE-RELATED DOMAIN-CONTAINING PROTEIN"/>
    <property type="match status" value="1"/>
</dbReference>
<feature type="chain" id="PRO_5016242624" evidence="1">
    <location>
        <begin position="19"/>
        <end position="497"/>
    </location>
</feature>
<dbReference type="Gene3D" id="3.40.710.10">
    <property type="entry name" value="DD-peptidase/beta-lactamase superfamily"/>
    <property type="match status" value="1"/>
</dbReference>
<reference evidence="4 5" key="1">
    <citation type="submission" date="2018-06" db="EMBL/GenBank/DDBJ databases">
        <title>Genomic Encyclopedia of Archaeal and Bacterial Type Strains, Phase II (KMG-II): from individual species to whole genera.</title>
        <authorList>
            <person name="Goeker M."/>
        </authorList>
    </citation>
    <scope>NUCLEOTIDE SEQUENCE [LARGE SCALE GENOMIC DNA]</scope>
    <source>
        <strain evidence="4 5">DSM 21851</strain>
    </source>
</reference>
<keyword evidence="1" id="KW-0732">Signal</keyword>
<evidence type="ECO:0000259" key="3">
    <source>
        <dbReference type="Pfam" id="PF11954"/>
    </source>
</evidence>
<gene>
    <name evidence="4" type="ORF">LX87_01228</name>
</gene>
<dbReference type="Pfam" id="PF00144">
    <property type="entry name" value="Beta-lactamase"/>
    <property type="match status" value="1"/>
</dbReference>
<dbReference type="OrthoDB" id="1522765at2"/>
<dbReference type="AlphaFoldDB" id="A0A327XG07"/>
<dbReference type="PANTHER" id="PTHR46825">
    <property type="entry name" value="D-ALANYL-D-ALANINE-CARBOXYPEPTIDASE/ENDOPEPTIDASE AMPH"/>
    <property type="match status" value="1"/>
</dbReference>
<accession>A0A327XG07</accession>
<dbReference type="SUPFAM" id="SSF56601">
    <property type="entry name" value="beta-lactamase/transpeptidase-like"/>
    <property type="match status" value="1"/>
</dbReference>
<feature type="domain" description="Peptidase S12 Pab87-related C-terminal" evidence="3">
    <location>
        <begin position="405"/>
        <end position="490"/>
    </location>
</feature>
<feature type="signal peptide" evidence="1">
    <location>
        <begin position="1"/>
        <end position="18"/>
    </location>
</feature>
<name>A0A327XG07_LARAB</name>
<organism evidence="4 5">
    <name type="scientific">Larkinella arboricola</name>
    <dbReference type="NCBI Taxonomy" id="643671"/>
    <lineage>
        <taxon>Bacteria</taxon>
        <taxon>Pseudomonadati</taxon>
        <taxon>Bacteroidota</taxon>
        <taxon>Cytophagia</taxon>
        <taxon>Cytophagales</taxon>
        <taxon>Spirosomataceae</taxon>
        <taxon>Larkinella</taxon>
    </lineage>
</organism>
<dbReference type="Pfam" id="PF11954">
    <property type="entry name" value="DUF3471"/>
    <property type="match status" value="1"/>
</dbReference>
<keyword evidence="5" id="KW-1185">Reference proteome</keyword>
<evidence type="ECO:0000259" key="2">
    <source>
        <dbReference type="Pfam" id="PF00144"/>
    </source>
</evidence>
<comment type="caution">
    <text evidence="4">The sequence shown here is derived from an EMBL/GenBank/DDBJ whole genome shotgun (WGS) entry which is preliminary data.</text>
</comment>
<evidence type="ECO:0000256" key="1">
    <source>
        <dbReference type="SAM" id="SignalP"/>
    </source>
</evidence>
<dbReference type="Proteomes" id="UP000248790">
    <property type="component" value="Unassembled WGS sequence"/>
</dbReference>
<dbReference type="InterPro" id="IPR001466">
    <property type="entry name" value="Beta-lactam-related"/>
</dbReference>
<protein>
    <submittedName>
        <fullName evidence="4">CubicO group peptidase (Beta-lactamase class C family)</fullName>
    </submittedName>
</protein>